<dbReference type="InterPro" id="IPR044730">
    <property type="entry name" value="RNase_H-like_dom_plant"/>
</dbReference>
<dbReference type="InterPro" id="IPR002156">
    <property type="entry name" value="RNaseH_domain"/>
</dbReference>
<dbReference type="GO" id="GO:0004523">
    <property type="term" value="F:RNA-DNA hybrid ribonuclease activity"/>
    <property type="evidence" value="ECO:0007669"/>
    <property type="project" value="InterPro"/>
</dbReference>
<dbReference type="Gramene" id="TuG1812S0003090700.01.T01">
    <property type="protein sequence ID" value="TuG1812S0003090700.01.T01"/>
    <property type="gene ID" value="TuG1812S0003090700.01"/>
</dbReference>
<proteinExistence type="predicted"/>
<dbReference type="Proteomes" id="UP000015106">
    <property type="component" value="Unassembled WGS sequence"/>
</dbReference>
<dbReference type="InterPro" id="IPR052929">
    <property type="entry name" value="RNase_H-like_EbsB-rel"/>
</dbReference>
<dbReference type="Pfam" id="PF13456">
    <property type="entry name" value="RVT_3"/>
    <property type="match status" value="1"/>
</dbReference>
<name>A0A8R7RCL6_TRIUA</name>
<organism evidence="2 3">
    <name type="scientific">Triticum urartu</name>
    <name type="common">Red wild einkorn</name>
    <name type="synonym">Crithodium urartu</name>
    <dbReference type="NCBI Taxonomy" id="4572"/>
    <lineage>
        <taxon>Eukaryota</taxon>
        <taxon>Viridiplantae</taxon>
        <taxon>Streptophyta</taxon>
        <taxon>Embryophyta</taxon>
        <taxon>Tracheophyta</taxon>
        <taxon>Spermatophyta</taxon>
        <taxon>Magnoliopsida</taxon>
        <taxon>Liliopsida</taxon>
        <taxon>Poales</taxon>
        <taxon>Poaceae</taxon>
        <taxon>BOP clade</taxon>
        <taxon>Pooideae</taxon>
        <taxon>Triticodae</taxon>
        <taxon>Triticeae</taxon>
        <taxon>Triticinae</taxon>
        <taxon>Triticum</taxon>
    </lineage>
</organism>
<evidence type="ECO:0000313" key="2">
    <source>
        <dbReference type="EnsemblPlants" id="TuG1812S0003090700.01.T01"/>
    </source>
</evidence>
<dbReference type="SUPFAM" id="SSF53098">
    <property type="entry name" value="Ribonuclease H-like"/>
    <property type="match status" value="1"/>
</dbReference>
<feature type="domain" description="RNase H type-1" evidence="1">
    <location>
        <begin position="18"/>
        <end position="137"/>
    </location>
</feature>
<reference evidence="2" key="2">
    <citation type="submission" date="2022-06" db="UniProtKB">
        <authorList>
            <consortium name="EnsemblPlants"/>
        </authorList>
    </citation>
    <scope>IDENTIFICATION</scope>
</reference>
<dbReference type="GO" id="GO:0003676">
    <property type="term" value="F:nucleic acid binding"/>
    <property type="evidence" value="ECO:0007669"/>
    <property type="project" value="InterPro"/>
</dbReference>
<reference evidence="3" key="1">
    <citation type="journal article" date="2013" name="Nature">
        <title>Draft genome of the wheat A-genome progenitor Triticum urartu.</title>
        <authorList>
            <person name="Ling H.Q."/>
            <person name="Zhao S."/>
            <person name="Liu D."/>
            <person name="Wang J."/>
            <person name="Sun H."/>
            <person name="Zhang C."/>
            <person name="Fan H."/>
            <person name="Li D."/>
            <person name="Dong L."/>
            <person name="Tao Y."/>
            <person name="Gao C."/>
            <person name="Wu H."/>
            <person name="Li Y."/>
            <person name="Cui Y."/>
            <person name="Guo X."/>
            <person name="Zheng S."/>
            <person name="Wang B."/>
            <person name="Yu K."/>
            <person name="Liang Q."/>
            <person name="Yang W."/>
            <person name="Lou X."/>
            <person name="Chen J."/>
            <person name="Feng M."/>
            <person name="Jian J."/>
            <person name="Zhang X."/>
            <person name="Luo G."/>
            <person name="Jiang Y."/>
            <person name="Liu J."/>
            <person name="Wang Z."/>
            <person name="Sha Y."/>
            <person name="Zhang B."/>
            <person name="Wu H."/>
            <person name="Tang D."/>
            <person name="Shen Q."/>
            <person name="Xue P."/>
            <person name="Zou S."/>
            <person name="Wang X."/>
            <person name="Liu X."/>
            <person name="Wang F."/>
            <person name="Yang Y."/>
            <person name="An X."/>
            <person name="Dong Z."/>
            <person name="Zhang K."/>
            <person name="Zhang X."/>
            <person name="Luo M.C."/>
            <person name="Dvorak J."/>
            <person name="Tong Y."/>
            <person name="Wang J."/>
            <person name="Yang H."/>
            <person name="Li Z."/>
            <person name="Wang D."/>
            <person name="Zhang A."/>
            <person name="Wang J."/>
        </authorList>
    </citation>
    <scope>NUCLEOTIDE SEQUENCE</scope>
    <source>
        <strain evidence="3">cv. G1812</strain>
    </source>
</reference>
<sequence length="141" mass="15492">MTQRWTPPPVGIMKINTDDAFHEKTHSGGWFTLRNDIGAVAAAEAGNLEHVSDTLHTEALAMLHAVNVAIRIGCDRLILETDSLLLKQALTSNIYDLSHLGAIFRDIKCQHRVGLSHVSVKHCSRECNHVAYTLAAHGTTM</sequence>
<accession>A0A8R7RCL6</accession>
<dbReference type="CDD" id="cd06222">
    <property type="entry name" value="RNase_H_like"/>
    <property type="match status" value="1"/>
</dbReference>
<dbReference type="PANTHER" id="PTHR47074">
    <property type="entry name" value="BNAC02G40300D PROTEIN"/>
    <property type="match status" value="1"/>
</dbReference>
<dbReference type="InterPro" id="IPR036397">
    <property type="entry name" value="RNaseH_sf"/>
</dbReference>
<dbReference type="Gene3D" id="3.30.420.10">
    <property type="entry name" value="Ribonuclease H-like superfamily/Ribonuclease H"/>
    <property type="match status" value="1"/>
</dbReference>
<dbReference type="EnsemblPlants" id="TuG1812S0003090700.01.T01">
    <property type="protein sequence ID" value="TuG1812S0003090700.01.T01"/>
    <property type="gene ID" value="TuG1812S0003090700.01"/>
</dbReference>
<dbReference type="AlphaFoldDB" id="A0A8R7RCL6"/>
<evidence type="ECO:0000259" key="1">
    <source>
        <dbReference type="Pfam" id="PF13456"/>
    </source>
</evidence>
<dbReference type="PANTHER" id="PTHR47074:SF11">
    <property type="entry name" value="REVERSE TRANSCRIPTASE-LIKE PROTEIN"/>
    <property type="match status" value="1"/>
</dbReference>
<keyword evidence="3" id="KW-1185">Reference proteome</keyword>
<evidence type="ECO:0000313" key="3">
    <source>
        <dbReference type="Proteomes" id="UP000015106"/>
    </source>
</evidence>
<protein>
    <recommendedName>
        <fullName evidence="1">RNase H type-1 domain-containing protein</fullName>
    </recommendedName>
</protein>
<dbReference type="InterPro" id="IPR012337">
    <property type="entry name" value="RNaseH-like_sf"/>
</dbReference>